<gene>
    <name evidence="16" type="ORF">FYJ87_01885</name>
</gene>
<feature type="transmembrane region" description="Helical" evidence="13">
    <location>
        <begin position="422"/>
        <end position="441"/>
    </location>
</feature>
<reference evidence="16 17" key="1">
    <citation type="submission" date="2019-08" db="EMBL/GenBank/DDBJ databases">
        <title>Draft genome of C. urealyticum strain VH4248.</title>
        <authorList>
            <person name="Navas J."/>
        </authorList>
    </citation>
    <scope>NUCLEOTIDE SEQUENCE [LARGE SCALE GENOMIC DNA]</scope>
    <source>
        <strain evidence="16 17">VH4248</strain>
    </source>
</reference>
<evidence type="ECO:0000256" key="10">
    <source>
        <dbReference type="ARBA" id="ARBA00023136"/>
    </source>
</evidence>
<evidence type="ECO:0000259" key="14">
    <source>
        <dbReference type="Pfam" id="PF12249"/>
    </source>
</evidence>
<dbReference type="UniPathway" id="UPA00963"/>
<keyword evidence="6" id="KW-1003">Cell membrane</keyword>
<feature type="transmembrane region" description="Helical" evidence="13">
    <location>
        <begin position="284"/>
        <end position="305"/>
    </location>
</feature>
<dbReference type="Proteomes" id="UP000324726">
    <property type="component" value="Unassembled WGS sequence"/>
</dbReference>
<evidence type="ECO:0000259" key="15">
    <source>
        <dbReference type="Pfam" id="PF12250"/>
    </source>
</evidence>
<organism evidence="16 17">
    <name type="scientific">Corynebacterium urealyticum</name>
    <dbReference type="NCBI Taxonomy" id="43771"/>
    <lineage>
        <taxon>Bacteria</taxon>
        <taxon>Bacillati</taxon>
        <taxon>Actinomycetota</taxon>
        <taxon>Actinomycetes</taxon>
        <taxon>Mycobacteriales</taxon>
        <taxon>Corynebacteriaceae</taxon>
        <taxon>Corynebacterium</taxon>
    </lineage>
</organism>
<keyword evidence="7" id="KW-0808">Transferase</keyword>
<keyword evidence="8 13" id="KW-0812">Transmembrane</keyword>
<evidence type="ECO:0000256" key="13">
    <source>
        <dbReference type="SAM" id="Phobius"/>
    </source>
</evidence>
<feature type="domain" description="Arabinofuranosyltransferase AftA C-terminal" evidence="14">
    <location>
        <begin position="481"/>
        <end position="671"/>
    </location>
</feature>
<evidence type="ECO:0000256" key="1">
    <source>
        <dbReference type="ARBA" id="ARBA00004651"/>
    </source>
</evidence>
<dbReference type="Pfam" id="PF12250">
    <property type="entry name" value="AftA_N"/>
    <property type="match status" value="1"/>
</dbReference>
<dbReference type="Pfam" id="PF12249">
    <property type="entry name" value="AftA_C"/>
    <property type="match status" value="1"/>
</dbReference>
<dbReference type="EMBL" id="VSZI01000001">
    <property type="protein sequence ID" value="TYR19772.1"/>
    <property type="molecule type" value="Genomic_DNA"/>
</dbReference>
<dbReference type="AlphaFoldDB" id="A0A5D4FVH8"/>
<feature type="transmembrane region" description="Helical" evidence="13">
    <location>
        <begin position="172"/>
        <end position="192"/>
    </location>
</feature>
<proteinExistence type="inferred from homology"/>
<accession>A0A5D4FVH8</accession>
<dbReference type="GO" id="GO:0045227">
    <property type="term" value="P:capsule polysaccharide biosynthetic process"/>
    <property type="evidence" value="ECO:0007669"/>
    <property type="project" value="UniProtKB-UniPathway"/>
</dbReference>
<comment type="subcellular location">
    <subcellularLocation>
        <location evidence="1">Cell membrane</location>
        <topology evidence="1">Multi-pass membrane protein</topology>
    </subcellularLocation>
</comment>
<keyword evidence="10 13" id="KW-0472">Membrane</keyword>
<evidence type="ECO:0000256" key="3">
    <source>
        <dbReference type="ARBA" id="ARBA00009655"/>
    </source>
</evidence>
<feature type="transmembrane region" description="Helical" evidence="13">
    <location>
        <begin position="72"/>
        <end position="97"/>
    </location>
</feature>
<evidence type="ECO:0000256" key="11">
    <source>
        <dbReference type="ARBA" id="ARBA00033184"/>
    </source>
</evidence>
<feature type="domain" description="Arabinofuranosyltransferase AftA N-terminal" evidence="15">
    <location>
        <begin position="42"/>
        <end position="473"/>
    </location>
</feature>
<dbReference type="EC" id="2.4.2.46" evidence="4"/>
<evidence type="ECO:0000256" key="6">
    <source>
        <dbReference type="ARBA" id="ARBA00022475"/>
    </source>
</evidence>
<feature type="transmembrane region" description="Helical" evidence="13">
    <location>
        <begin position="109"/>
        <end position="133"/>
    </location>
</feature>
<name>A0A5D4FVH8_9CORY</name>
<evidence type="ECO:0000313" key="16">
    <source>
        <dbReference type="EMBL" id="TYR19772.1"/>
    </source>
</evidence>
<evidence type="ECO:0000256" key="12">
    <source>
        <dbReference type="ARBA" id="ARBA00034030"/>
    </source>
</evidence>
<protein>
    <recommendedName>
        <fullName evidence="5">Galactan 5-O-arabinofuranosyltransferase</fullName>
        <ecNumber evidence="4">2.4.2.46</ecNumber>
    </recommendedName>
    <alternativeName>
        <fullName evidence="11">Arabinofuranosyltransferase AftA</fullName>
    </alternativeName>
</protein>
<comment type="catalytic activity">
    <reaction evidence="12">
        <text>Adds an alpha-D-arabinofuranosyl group from trans,octacis-decaprenylphospho-beta-D-arabinofuranose at the 5-O-position of the eighth, tenth and twelfth galactofuranose unit of the galactofuranan chain of [beta-D-galactofuranosyl-(1-&gt;5)-beta-D-galactofuranosyl-(1-&gt;6)]14-beta-D-galactofuranosyl-(1-&gt;5)-beta-D-galactofuranosyl-(1-&gt;4)-alpha-L-rhamnopyranosyl-(1-&gt;3)-N-acetyl-alpha-D-glucosaminyl-diphospho-trans,octacis-decaprenol.</text>
        <dbReference type="EC" id="2.4.2.46"/>
    </reaction>
</comment>
<evidence type="ECO:0000256" key="5">
    <source>
        <dbReference type="ARBA" id="ARBA00020482"/>
    </source>
</evidence>
<evidence type="ECO:0000256" key="7">
    <source>
        <dbReference type="ARBA" id="ARBA00022679"/>
    </source>
</evidence>
<evidence type="ECO:0000256" key="8">
    <source>
        <dbReference type="ARBA" id="ARBA00022692"/>
    </source>
</evidence>
<evidence type="ECO:0000256" key="2">
    <source>
        <dbReference type="ARBA" id="ARBA00004776"/>
    </source>
</evidence>
<feature type="transmembrane region" description="Helical" evidence="13">
    <location>
        <begin position="222"/>
        <end position="240"/>
    </location>
</feature>
<comment type="caution">
    <text evidence="16">The sequence shown here is derived from an EMBL/GenBank/DDBJ whole genome shotgun (WGS) entry which is preliminary data.</text>
</comment>
<feature type="transmembrane region" description="Helical" evidence="13">
    <location>
        <begin position="360"/>
        <end position="383"/>
    </location>
</feature>
<evidence type="ECO:0000256" key="9">
    <source>
        <dbReference type="ARBA" id="ARBA00022989"/>
    </source>
</evidence>
<feature type="transmembrane region" description="Helical" evidence="13">
    <location>
        <begin position="312"/>
        <end position="332"/>
    </location>
</feature>
<comment type="similarity">
    <text evidence="3">Belongs to the glycosyltransferase 85 family.</text>
</comment>
<feature type="transmembrane region" description="Helical" evidence="13">
    <location>
        <begin position="39"/>
        <end position="60"/>
    </location>
</feature>
<dbReference type="GO" id="GO:0044038">
    <property type="term" value="P:cell wall macromolecule biosynthetic process"/>
    <property type="evidence" value="ECO:0007669"/>
    <property type="project" value="InterPro"/>
</dbReference>
<feature type="transmembrane region" description="Helical" evidence="13">
    <location>
        <begin position="390"/>
        <end position="410"/>
    </location>
</feature>
<evidence type="ECO:0000313" key="17">
    <source>
        <dbReference type="Proteomes" id="UP000324726"/>
    </source>
</evidence>
<sequence>MCFDIRMHTGTTVEHNQASVTGFSTAETQPDALSPLRTIVHMLVTGAVAAVATVVAWFIMSRPSLPAYNTSYVLKALSSVGSVLVILFAAVSVYYVLHPRTNWSNWQRRVLAVLLYLAPAGLVITSIGIPLAATSLYLDGVSVDQAFRTQFLTRLTDTPGWVDMAYPNMPSFYPGLWFFTGGLFARITGLAGWAAYQPWALMTLAAAFSMLVPLWRHLTGSLASGATVALVTAVATLHVAPEEPYAAIVAVGMPAAMVMTRHALLGSRWALFGVMVYLGLSANLYTLFTALSALSVVVMAIAAAIRQKGIRPLLSLLAMGVGSILIALLGWFPYLRALLTQPHGPTGKAQHYLPEDGTALMMPFFDLSALGVLTLIGLVWLVARHRQDDARALLVGILTAYGWAVASMAMPLLGTTLLGFRVALPIALLFAVAGALAIIDLRGVGMPKFYPATVDPAKSRGVTRVFAAILAFGTLYYAIDIPMNHEKKIDTAYTDADGNAMRGDRMPADATVYYAQIDEHLAEKLGKRSGSTILTDEQHFMSFYPYHAYQAMTAHYANPLGEFERRNEEIESWTQITDPDELIAAMDRAAEEEGWTAPDALVLRGEVPAEEGGPAGSDATPMEEAEFSYLIADDIYPNQPNVRFRTVHFPASAFQKHWDVTQIGPFAVAVRN</sequence>
<dbReference type="InterPro" id="IPR020963">
    <property type="entry name" value="ArabinofuranosylTrfase_AftA_N"/>
</dbReference>
<dbReference type="GO" id="GO:0005886">
    <property type="term" value="C:plasma membrane"/>
    <property type="evidence" value="ECO:0007669"/>
    <property type="project" value="UniProtKB-SubCell"/>
</dbReference>
<evidence type="ECO:0000256" key="4">
    <source>
        <dbReference type="ARBA" id="ARBA00012037"/>
    </source>
</evidence>
<dbReference type="GO" id="GO:0016757">
    <property type="term" value="F:glycosyltransferase activity"/>
    <property type="evidence" value="ECO:0007669"/>
    <property type="project" value="InterPro"/>
</dbReference>
<feature type="transmembrane region" description="Helical" evidence="13">
    <location>
        <begin position="461"/>
        <end position="479"/>
    </location>
</feature>
<comment type="pathway">
    <text evidence="2">Cell wall biogenesis; cell wall polysaccharide biosynthesis.</text>
</comment>
<keyword evidence="9 13" id="KW-1133">Transmembrane helix</keyword>
<dbReference type="InterPro" id="IPR020959">
    <property type="entry name" value="ArabinofuranosylTrfase_AftA_C"/>
</dbReference>